<sequence length="70" mass="7441">MDDWLKALVAAACLVVIAGGGYFAWDESGAANAVAFADKEKTMPAVCALAEPEDSGLSAMREYCKEQGYY</sequence>
<protein>
    <submittedName>
        <fullName evidence="1">Uncharacterized protein</fullName>
    </submittedName>
</protein>
<name>A0A7W8X9V1_9HYPH</name>
<comment type="caution">
    <text evidence="1">The sequence shown here is derived from an EMBL/GenBank/DDBJ whole genome shotgun (WGS) entry which is preliminary data.</text>
</comment>
<gene>
    <name evidence="1" type="ORF">GGD55_002702</name>
</gene>
<dbReference type="Proteomes" id="UP000585507">
    <property type="component" value="Unassembled WGS sequence"/>
</dbReference>
<accession>A0A7W8X9V1</accession>
<organism evidence="1 2">
    <name type="scientific">Rhizobium giardinii</name>
    <dbReference type="NCBI Taxonomy" id="56731"/>
    <lineage>
        <taxon>Bacteria</taxon>
        <taxon>Pseudomonadati</taxon>
        <taxon>Pseudomonadota</taxon>
        <taxon>Alphaproteobacteria</taxon>
        <taxon>Hyphomicrobiales</taxon>
        <taxon>Rhizobiaceae</taxon>
        <taxon>Rhizobium/Agrobacterium group</taxon>
        <taxon>Rhizobium</taxon>
    </lineage>
</organism>
<dbReference type="RefSeq" id="WP_154663253.1">
    <property type="nucleotide sequence ID" value="NZ_JACHBK010000005.1"/>
</dbReference>
<evidence type="ECO:0000313" key="2">
    <source>
        <dbReference type="Proteomes" id="UP000585507"/>
    </source>
</evidence>
<proteinExistence type="predicted"/>
<reference evidence="1 2" key="1">
    <citation type="submission" date="2020-08" db="EMBL/GenBank/DDBJ databases">
        <title>Genomic Encyclopedia of Type Strains, Phase IV (KMG-V): Genome sequencing to study the core and pangenomes of soil and plant-associated prokaryotes.</title>
        <authorList>
            <person name="Whitman W."/>
        </authorList>
    </citation>
    <scope>NUCLEOTIDE SEQUENCE [LARGE SCALE GENOMIC DNA]</scope>
    <source>
        <strain evidence="1 2">SEMIA 4084</strain>
    </source>
</reference>
<dbReference type="AlphaFoldDB" id="A0A7W8X9V1"/>
<keyword evidence="2" id="KW-1185">Reference proteome</keyword>
<dbReference type="EMBL" id="JACHBK010000005">
    <property type="protein sequence ID" value="MBB5535998.1"/>
    <property type="molecule type" value="Genomic_DNA"/>
</dbReference>
<evidence type="ECO:0000313" key="1">
    <source>
        <dbReference type="EMBL" id="MBB5535998.1"/>
    </source>
</evidence>